<comment type="subcellular location">
    <subcellularLocation>
        <location evidence="1">Membrane</location>
        <topology evidence="1">Single-pass membrane protein</topology>
    </subcellularLocation>
</comment>
<proteinExistence type="predicted"/>
<keyword evidence="2 6" id="KW-0812">Transmembrane</keyword>
<feature type="region of interest" description="Disordered" evidence="5">
    <location>
        <begin position="1"/>
        <end position="20"/>
    </location>
</feature>
<dbReference type="PANTHER" id="PTHR36985">
    <property type="entry name" value="TRANSLOCATION AND ASSEMBLY MODULE SUBUNIT TAMB"/>
    <property type="match status" value="1"/>
</dbReference>
<dbReference type="PANTHER" id="PTHR36985:SF1">
    <property type="entry name" value="TRANSLOCATION AND ASSEMBLY MODULE SUBUNIT TAMB"/>
    <property type="match status" value="1"/>
</dbReference>
<feature type="transmembrane region" description="Helical" evidence="6">
    <location>
        <begin position="29"/>
        <end position="52"/>
    </location>
</feature>
<reference evidence="8 9" key="1">
    <citation type="submission" date="2020-08" db="EMBL/GenBank/DDBJ databases">
        <title>Novel species isolated from subtropical streams in China.</title>
        <authorList>
            <person name="Lu H."/>
        </authorList>
    </citation>
    <scope>NUCLEOTIDE SEQUENCE [LARGE SCALE GENOMIC DNA]</scope>
    <source>
        <strain evidence="8 9">CCTCC AB 2015119</strain>
    </source>
</reference>
<evidence type="ECO:0000256" key="1">
    <source>
        <dbReference type="ARBA" id="ARBA00004167"/>
    </source>
</evidence>
<keyword evidence="3 6" id="KW-1133">Transmembrane helix</keyword>
<dbReference type="InterPro" id="IPR007452">
    <property type="entry name" value="TamB_C"/>
</dbReference>
<comment type="caution">
    <text evidence="8">The sequence shown here is derived from an EMBL/GenBank/DDBJ whole genome shotgun (WGS) entry which is preliminary data.</text>
</comment>
<evidence type="ECO:0000313" key="9">
    <source>
        <dbReference type="Proteomes" id="UP000637632"/>
    </source>
</evidence>
<evidence type="ECO:0000256" key="5">
    <source>
        <dbReference type="SAM" id="MobiDB-lite"/>
    </source>
</evidence>
<feature type="region of interest" description="Disordered" evidence="5">
    <location>
        <begin position="334"/>
        <end position="353"/>
    </location>
</feature>
<feature type="domain" description="Translocation and assembly module TamB C-terminal" evidence="7">
    <location>
        <begin position="1076"/>
        <end position="1435"/>
    </location>
</feature>
<keyword evidence="4 6" id="KW-0472">Membrane</keyword>
<organism evidence="8 9">
    <name type="scientific">Undibacterium aquatile</name>
    <dbReference type="NCBI Taxonomy" id="1537398"/>
    <lineage>
        <taxon>Bacteria</taxon>
        <taxon>Pseudomonadati</taxon>
        <taxon>Pseudomonadota</taxon>
        <taxon>Betaproteobacteria</taxon>
        <taxon>Burkholderiales</taxon>
        <taxon>Oxalobacteraceae</taxon>
        <taxon>Undibacterium</taxon>
    </lineage>
</organism>
<dbReference type="Pfam" id="PF04357">
    <property type="entry name" value="TamB"/>
    <property type="match status" value="1"/>
</dbReference>
<evidence type="ECO:0000256" key="6">
    <source>
        <dbReference type="SAM" id="Phobius"/>
    </source>
</evidence>
<sequence length="1436" mass="153857">MTDIEKTETPANPEQTTASIPPARQQRSWIFHFFCVLVLLLLCCGLLLTWAVKTESGSRSLFALIDYVSLGSLKANGIRGSIGDDIQIDELLLKTPTLEIKASGVQLSWHPAALWRKQVLVDRLQASSLLVATASSNTPASLPADLGLPFALQARELALGRLVVADILAGGKQKEVVTLTALKGSLEFVAQQYRAQLALSSPWGNANVTSATMASQRPFAIKGNALLQGQVRADVPPVAAQLQVAGSLQELQLALQAQLQEKSGAPALAADAEKKALTNKKTAHLNGTASALIAPFDAQIFKSAHVDIQHFNPAAWASAAPQADLRLLADLRPKSGEKAQQKSEQKTAQKVQQKAPQNIEKNITKSTAKNIIQPASANYVEGEISVTNAASGPLNRNAIPLRSVSASLNWQATHLDFSNLVVQVDSKGQIRGDASLDLQGTATRAHAQLSLTNIDLNQIDQRLHTTHINGSAQVQTAANQTILTQAQLNDGKARLNAELTYDLNKVLLSLSKFELQAEDSRLEAKGEIAFSGNQVFHFKGNLSNFDPARWMATPAGRLQADFSTDGQLQPRLQLQAKLPALHGQYAGQAVQGNVDLQWRQDQQLMLRQLDLRWGKNVLKGQGAWGAVGDVLTLNLDAPELSELNTLFGSGSLAFGGKLKADVQLQGRFNDMAGSLTTEAEQFSFSQNNKTYTVAKLSGKLSLSKGLDGQIDGDISAQQLGGDFPVLNDADLSDAVQKEKIRQLHVQLKGKKAAHTLQAEVAFSSKQQLNLAADGALSAGAKNDLRHWEWKGQLQSLALTGKPDLRLVSPASLQITPDSLRLGSLQLQSEMAKLTLDQFEWLPGTLTTKGSMSDVRLLDVVNLFRPQYTVTGNLKLNAKWDLQLKDSVRGDIRIERQSGDLRFNDPDGTGTPVPLGIRNVLMQLRMGGLVAGTDGERMQLTATADGARLGQWQVNADSFLSKQDGRWTILSGAGLNGRVKAVIPDLEWLGPSINPGLVLKGKLSLDSALAGTIGKPRYRADVSGRDLELAFASEGLLLPNGLLEAHIEDNHLTLSQLQFSNTVTMLPPHAQFKGVDMLGKRGEFNASGEIDIGKETGSIQAQWQQFPMLQRKDRWLVVSGQASINESKNIWSLTGKVMADGAYFKLPKMPPPSLSSDVHVTRKSDKREARTADAAPVKKGLKTRVDVSFDMGPRFVFVGRGLDTGLAGSLRMRSIDGSPLQATGTINTVRGVYEGYGQQLAIERGILNFQGPPANPGLNIRALRQGLAVEAGVEVVGSVAAPQVRLVSEPAVPDAEKLSWLVLGRGSDQLAGGDASLLMSAATAIFGGDGSRNIPRDIVQGLGFDEFSIGAAGQSSSSHVPVQTVAGATGTSSSSGSDKVVSVGKRLMPGLVLSVERGLGDASGAIRLSWQLTRRITVIGRAGNESAVDVTYTFSFN</sequence>
<protein>
    <submittedName>
        <fullName evidence="8">Translocation/assembly module TamB domain-containing protein</fullName>
    </submittedName>
</protein>
<evidence type="ECO:0000256" key="4">
    <source>
        <dbReference type="ARBA" id="ARBA00023136"/>
    </source>
</evidence>
<gene>
    <name evidence="8" type="ORF">H8K26_12715</name>
</gene>
<evidence type="ECO:0000313" key="8">
    <source>
        <dbReference type="EMBL" id="MBC3812305.1"/>
    </source>
</evidence>
<feature type="compositionally biased region" description="Basic and acidic residues" evidence="5">
    <location>
        <begin position="334"/>
        <end position="347"/>
    </location>
</feature>
<evidence type="ECO:0000256" key="2">
    <source>
        <dbReference type="ARBA" id="ARBA00022692"/>
    </source>
</evidence>
<keyword evidence="9" id="KW-1185">Reference proteome</keyword>
<accession>A0ABR6XI51</accession>
<name>A0ABR6XI51_9BURK</name>
<evidence type="ECO:0000256" key="3">
    <source>
        <dbReference type="ARBA" id="ARBA00022989"/>
    </source>
</evidence>
<evidence type="ECO:0000259" key="7">
    <source>
        <dbReference type="Pfam" id="PF04357"/>
    </source>
</evidence>
<dbReference type="Proteomes" id="UP000637632">
    <property type="component" value="Unassembled WGS sequence"/>
</dbReference>
<dbReference type="EMBL" id="JACOFT010000004">
    <property type="protein sequence ID" value="MBC3812305.1"/>
    <property type="molecule type" value="Genomic_DNA"/>
</dbReference>
<feature type="compositionally biased region" description="Polar residues" evidence="5">
    <location>
        <begin position="9"/>
        <end position="19"/>
    </location>
</feature>
<dbReference type="RefSeq" id="WP_190479977.1">
    <property type="nucleotide sequence ID" value="NZ_JACOFT010000004.1"/>
</dbReference>